<keyword evidence="2" id="KW-1185">Reference proteome</keyword>
<gene>
    <name evidence="1" type="ordered locus">BMS_1981</name>
</gene>
<dbReference type="PATRIC" id="fig|862908.3.peg.1880"/>
<evidence type="ECO:0000313" key="1">
    <source>
        <dbReference type="EMBL" id="CBW26796.1"/>
    </source>
</evidence>
<evidence type="ECO:0000313" key="2">
    <source>
        <dbReference type="Proteomes" id="UP000008963"/>
    </source>
</evidence>
<sequence length="267" mass="30571">MYAEKATIKGDPVKKSLAILLILQSINISAGVQRDIVFEHKIKNSDCKKNDSCTLKNFHLQVTDYIVSRGVERSYGTKAIISYQTDQVKHLEDYAVVQFIRGCVYNEMIDENGKVTKYSGTSRQFFGSIEKFNHPNWVIDSIDKDPIYNSSDVSSSRHDYYRWNSNPNSYGEDGEEYLLRESPTFPKVYVSDLPSTSFYSDGSAKSTNLEFNVCIYKTSDVPRETTPEDINFAEPIHCMKWKTSNVFNFKTKKYEKNVPIEKSCSGL</sequence>
<reference evidence="2" key="1">
    <citation type="journal article" date="2013" name="ISME J.">
        <title>A small predatory core genome in the divergent marine Bacteriovorax marinus SJ and the terrestrial Bdellovibrio bacteriovorus.</title>
        <authorList>
            <person name="Crossman L.C."/>
            <person name="Chen H."/>
            <person name="Cerdeno-Tarraga A.M."/>
            <person name="Brooks K."/>
            <person name="Quail M.A."/>
            <person name="Pineiro S.A."/>
            <person name="Hobley L."/>
            <person name="Sockett R.E."/>
            <person name="Bentley S.D."/>
            <person name="Parkhill J."/>
            <person name="Williams H.N."/>
            <person name="Stine O.C."/>
        </authorList>
    </citation>
    <scope>NUCLEOTIDE SEQUENCE [LARGE SCALE GENOMIC DNA]</scope>
    <source>
        <strain evidence="2">ATCC BAA-682 / DSM 15412 / SJ</strain>
    </source>
</reference>
<dbReference type="KEGG" id="bmx:BMS_1981"/>
<accession>E1X2M9</accession>
<dbReference type="AlphaFoldDB" id="E1X2M9"/>
<dbReference type="EMBL" id="FQ312005">
    <property type="protein sequence ID" value="CBW26796.1"/>
    <property type="molecule type" value="Genomic_DNA"/>
</dbReference>
<name>E1X2M9_HALMS</name>
<organism evidence="1 2">
    <name type="scientific">Halobacteriovorax marinus (strain ATCC BAA-682 / DSM 15412 / SJ)</name>
    <name type="common">Bacteriovorax marinus</name>
    <dbReference type="NCBI Taxonomy" id="862908"/>
    <lineage>
        <taxon>Bacteria</taxon>
        <taxon>Pseudomonadati</taxon>
        <taxon>Bdellovibrionota</taxon>
        <taxon>Bacteriovoracia</taxon>
        <taxon>Bacteriovoracales</taxon>
        <taxon>Halobacteriovoraceae</taxon>
        <taxon>Halobacteriovorax</taxon>
    </lineage>
</organism>
<protein>
    <submittedName>
        <fullName evidence="1">Uncharacterized protein</fullName>
    </submittedName>
</protein>
<proteinExistence type="predicted"/>
<dbReference type="HOGENOM" id="CLU_1041176_0_0_7"/>
<dbReference type="Proteomes" id="UP000008963">
    <property type="component" value="Chromosome"/>
</dbReference>